<sequence>MEKPFSPLIIFFIIFILDFPHLYSSYRLHPSITASTLVHRNYTAVSDFHVINRTLFQCPDPNPFLQINVEFVTVIVSGVLVPTATDYIAMISPSHSNIGSCLGSKSFYVQTGDLSDLPLLCHYPVKMRLTWISGDKKPQQVIYGNGKSQISQVTTFSQDDMCGSTFIPSPAKDFGWHDPGYVHTAIITGLQPSTIFNYKYGSDAVGRSDEIEFRTLPAGGSDELKFLVFGDMGKAPLDAAIEHYIQPGSLSVVKAMVEEMRNGSLDSIFHIGDISYATGFLVEWEYFLHLITPLASKVSYMTAIGNHESEYWIPTIFDFSKMNSGRKLAPKGTESRK</sequence>
<dbReference type="GO" id="GO:0005576">
    <property type="term" value="C:extracellular region"/>
    <property type="evidence" value="ECO:0007669"/>
    <property type="project" value="UniProtKB-SubCell"/>
</dbReference>
<keyword evidence="5" id="KW-0964">Secreted</keyword>
<protein>
    <recommendedName>
        <fullName evidence="8">Purple acid phosphatase</fullName>
        <ecNumber evidence="8">3.1.3.2</ecNumber>
    </recommendedName>
</protein>
<evidence type="ECO:0000256" key="4">
    <source>
        <dbReference type="ARBA" id="ARBA00011738"/>
    </source>
</evidence>
<accession>A0A5D2MES1</accession>
<keyword evidence="12" id="KW-1185">Reference proteome</keyword>
<evidence type="ECO:0000259" key="9">
    <source>
        <dbReference type="Pfam" id="PF00149"/>
    </source>
</evidence>
<dbReference type="PANTHER" id="PTHR45778:SF3">
    <property type="entry name" value="PURPLE ACID PHOSPHATASE"/>
    <property type="match status" value="1"/>
</dbReference>
<comment type="catalytic activity">
    <reaction evidence="8">
        <text>a phosphate monoester + H2O = an alcohol + phosphate</text>
        <dbReference type="Rhea" id="RHEA:15017"/>
        <dbReference type="ChEBI" id="CHEBI:15377"/>
        <dbReference type="ChEBI" id="CHEBI:30879"/>
        <dbReference type="ChEBI" id="CHEBI:43474"/>
        <dbReference type="ChEBI" id="CHEBI:67140"/>
        <dbReference type="EC" id="3.1.3.2"/>
    </reaction>
</comment>
<dbReference type="InterPro" id="IPR015914">
    <property type="entry name" value="PAPs_N"/>
</dbReference>
<evidence type="ECO:0000256" key="1">
    <source>
        <dbReference type="ARBA" id="ARBA00001962"/>
    </source>
</evidence>
<evidence type="ECO:0000313" key="12">
    <source>
        <dbReference type="Proteomes" id="UP000322667"/>
    </source>
</evidence>
<evidence type="ECO:0000256" key="3">
    <source>
        <dbReference type="ARBA" id="ARBA00008723"/>
    </source>
</evidence>
<evidence type="ECO:0000259" key="10">
    <source>
        <dbReference type="Pfam" id="PF16656"/>
    </source>
</evidence>
<dbReference type="InterPro" id="IPR029052">
    <property type="entry name" value="Metallo-depent_PP-like"/>
</dbReference>
<gene>
    <name evidence="11" type="ORF">ES332_A13G015800v1</name>
</gene>
<dbReference type="SUPFAM" id="SSF56300">
    <property type="entry name" value="Metallo-dependent phosphatases"/>
    <property type="match status" value="1"/>
</dbReference>
<feature type="domain" description="Calcineurin-like phosphoesterase" evidence="9">
    <location>
        <begin position="224"/>
        <end position="317"/>
    </location>
</feature>
<keyword evidence="7" id="KW-0862">Zinc</keyword>
<dbReference type="Pfam" id="PF00149">
    <property type="entry name" value="Metallophos"/>
    <property type="match status" value="1"/>
</dbReference>
<comment type="cofactor">
    <cofactor evidence="1">
        <name>Fe cation</name>
        <dbReference type="ChEBI" id="CHEBI:24875"/>
    </cofactor>
</comment>
<organism evidence="11 12">
    <name type="scientific">Gossypium tomentosum</name>
    <name type="common">Hawaiian cotton</name>
    <name type="synonym">Gossypium sandvicense</name>
    <dbReference type="NCBI Taxonomy" id="34277"/>
    <lineage>
        <taxon>Eukaryota</taxon>
        <taxon>Viridiplantae</taxon>
        <taxon>Streptophyta</taxon>
        <taxon>Embryophyta</taxon>
        <taxon>Tracheophyta</taxon>
        <taxon>Spermatophyta</taxon>
        <taxon>Magnoliopsida</taxon>
        <taxon>eudicotyledons</taxon>
        <taxon>Gunneridae</taxon>
        <taxon>Pentapetalae</taxon>
        <taxon>rosids</taxon>
        <taxon>malvids</taxon>
        <taxon>Malvales</taxon>
        <taxon>Malvaceae</taxon>
        <taxon>Malvoideae</taxon>
        <taxon>Gossypium</taxon>
    </lineage>
</organism>
<evidence type="ECO:0000256" key="5">
    <source>
        <dbReference type="ARBA" id="ARBA00022525"/>
    </source>
</evidence>
<dbReference type="SUPFAM" id="SSF49363">
    <property type="entry name" value="Purple acid phosphatase, N-terminal domain"/>
    <property type="match status" value="1"/>
</dbReference>
<keyword evidence="8" id="KW-0378">Hydrolase</keyword>
<evidence type="ECO:0000313" key="11">
    <source>
        <dbReference type="EMBL" id="TYH89921.1"/>
    </source>
</evidence>
<comment type="subunit">
    <text evidence="4">Homodimer.</text>
</comment>
<dbReference type="Gene3D" id="2.60.40.380">
    <property type="entry name" value="Purple acid phosphatase-like, N-terminal"/>
    <property type="match status" value="1"/>
</dbReference>
<dbReference type="Proteomes" id="UP000322667">
    <property type="component" value="Chromosome A13"/>
</dbReference>
<name>A0A5D2MES1_GOSTO</name>
<evidence type="ECO:0000256" key="7">
    <source>
        <dbReference type="ARBA" id="ARBA00022833"/>
    </source>
</evidence>
<dbReference type="PANTHER" id="PTHR45778">
    <property type="entry name" value="PURPLE ACID PHOSPHATASE-RELATED"/>
    <property type="match status" value="1"/>
</dbReference>
<dbReference type="Gene3D" id="3.60.21.10">
    <property type="match status" value="1"/>
</dbReference>
<dbReference type="GO" id="GO:0003993">
    <property type="term" value="F:acid phosphatase activity"/>
    <property type="evidence" value="ECO:0007669"/>
    <property type="project" value="UniProtKB-EC"/>
</dbReference>
<dbReference type="EC" id="3.1.3.2" evidence="8"/>
<proteinExistence type="inferred from homology"/>
<dbReference type="GO" id="GO:0046872">
    <property type="term" value="F:metal ion binding"/>
    <property type="evidence" value="ECO:0007669"/>
    <property type="project" value="InterPro"/>
</dbReference>
<comment type="subcellular location">
    <subcellularLocation>
        <location evidence="2">Secreted</location>
    </subcellularLocation>
</comment>
<dbReference type="Pfam" id="PF16656">
    <property type="entry name" value="Pur_ac_phosph_N"/>
    <property type="match status" value="1"/>
</dbReference>
<dbReference type="AlphaFoldDB" id="A0A5D2MES1"/>
<dbReference type="InterPro" id="IPR008963">
    <property type="entry name" value="Purple_acid_Pase-like_N"/>
</dbReference>
<reference evidence="11 12" key="1">
    <citation type="submission" date="2019-07" db="EMBL/GenBank/DDBJ databases">
        <title>WGS assembly of Gossypium tomentosum.</title>
        <authorList>
            <person name="Chen Z.J."/>
            <person name="Sreedasyam A."/>
            <person name="Ando A."/>
            <person name="Song Q."/>
            <person name="De L."/>
            <person name="Hulse-Kemp A."/>
            <person name="Ding M."/>
            <person name="Ye W."/>
            <person name="Kirkbride R."/>
            <person name="Jenkins J."/>
            <person name="Plott C."/>
            <person name="Lovell J."/>
            <person name="Lin Y.-M."/>
            <person name="Vaughn R."/>
            <person name="Liu B."/>
            <person name="Li W."/>
            <person name="Simpson S."/>
            <person name="Scheffler B."/>
            <person name="Saski C."/>
            <person name="Grover C."/>
            <person name="Hu G."/>
            <person name="Conover J."/>
            <person name="Carlson J."/>
            <person name="Shu S."/>
            <person name="Boston L."/>
            <person name="Williams M."/>
            <person name="Peterson D."/>
            <person name="Mcgee K."/>
            <person name="Jones D."/>
            <person name="Wendel J."/>
            <person name="Stelly D."/>
            <person name="Grimwood J."/>
            <person name="Schmutz J."/>
        </authorList>
    </citation>
    <scope>NUCLEOTIDE SEQUENCE [LARGE SCALE GENOMIC DNA]</scope>
    <source>
        <strain evidence="11">7179.01</strain>
    </source>
</reference>
<dbReference type="InterPro" id="IPR004843">
    <property type="entry name" value="Calcineurin-like_PHP"/>
</dbReference>
<dbReference type="EMBL" id="CM017622">
    <property type="protein sequence ID" value="TYH89921.1"/>
    <property type="molecule type" value="Genomic_DNA"/>
</dbReference>
<keyword evidence="6" id="KW-0732">Signal</keyword>
<feature type="domain" description="Purple acid phosphatase N-terminal" evidence="10">
    <location>
        <begin position="126"/>
        <end position="215"/>
    </location>
</feature>
<comment type="similarity">
    <text evidence="3 8">Belongs to the metallophosphoesterase superfamily. Purple acid phosphatase family.</text>
</comment>
<evidence type="ECO:0000256" key="6">
    <source>
        <dbReference type="ARBA" id="ARBA00022729"/>
    </source>
</evidence>
<evidence type="ECO:0000256" key="2">
    <source>
        <dbReference type="ARBA" id="ARBA00004613"/>
    </source>
</evidence>
<evidence type="ECO:0000256" key="8">
    <source>
        <dbReference type="RuleBase" id="RU361203"/>
    </source>
</evidence>